<reference evidence="5" key="1">
    <citation type="submission" date="2020-06" db="EMBL/GenBank/DDBJ databases">
        <authorList>
            <person name="Li T."/>
            <person name="Hu X."/>
            <person name="Zhang T."/>
            <person name="Song X."/>
            <person name="Zhang H."/>
            <person name="Dai N."/>
            <person name="Sheng W."/>
            <person name="Hou X."/>
            <person name="Wei L."/>
        </authorList>
    </citation>
    <scope>NUCLEOTIDE SEQUENCE</scope>
    <source>
        <strain evidence="5">KEN1</strain>
        <tissue evidence="5">Leaf</tissue>
    </source>
</reference>
<dbReference type="Gene3D" id="1.20.1110.10">
    <property type="entry name" value="Calcium-transporting ATPase, transmembrane domain"/>
    <property type="match status" value="1"/>
</dbReference>
<evidence type="ECO:0000256" key="3">
    <source>
        <dbReference type="SAM" id="Phobius"/>
    </source>
</evidence>
<dbReference type="GO" id="GO:0005886">
    <property type="term" value="C:plasma membrane"/>
    <property type="evidence" value="ECO:0007669"/>
    <property type="project" value="TreeGrafter"/>
</dbReference>
<evidence type="ECO:0000256" key="1">
    <source>
        <dbReference type="ARBA" id="ARBA00022723"/>
    </source>
</evidence>
<dbReference type="Pfam" id="PF00689">
    <property type="entry name" value="Cation_ATPase_C"/>
    <property type="match status" value="1"/>
</dbReference>
<keyword evidence="3" id="KW-0472">Membrane</keyword>
<dbReference type="InterPro" id="IPR023298">
    <property type="entry name" value="ATPase_P-typ_TM_dom_sf"/>
</dbReference>
<organism evidence="5">
    <name type="scientific">Sesamum latifolium</name>
    <dbReference type="NCBI Taxonomy" id="2727402"/>
    <lineage>
        <taxon>Eukaryota</taxon>
        <taxon>Viridiplantae</taxon>
        <taxon>Streptophyta</taxon>
        <taxon>Embryophyta</taxon>
        <taxon>Tracheophyta</taxon>
        <taxon>Spermatophyta</taxon>
        <taxon>Magnoliopsida</taxon>
        <taxon>eudicotyledons</taxon>
        <taxon>Gunneridae</taxon>
        <taxon>Pentapetalae</taxon>
        <taxon>asterids</taxon>
        <taxon>lamiids</taxon>
        <taxon>Lamiales</taxon>
        <taxon>Pedaliaceae</taxon>
        <taxon>Sesamum</taxon>
    </lineage>
</organism>
<dbReference type="GO" id="GO:0046872">
    <property type="term" value="F:metal ion binding"/>
    <property type="evidence" value="ECO:0007669"/>
    <property type="project" value="UniProtKB-KW"/>
</dbReference>
<keyword evidence="2" id="KW-0460">Magnesium</keyword>
<evidence type="ECO:0000259" key="4">
    <source>
        <dbReference type="Pfam" id="PF00689"/>
    </source>
</evidence>
<feature type="transmembrane region" description="Helical" evidence="3">
    <location>
        <begin position="76"/>
        <end position="102"/>
    </location>
</feature>
<dbReference type="GO" id="GO:0005388">
    <property type="term" value="F:P-type calcium transporter activity"/>
    <property type="evidence" value="ECO:0007669"/>
    <property type="project" value="TreeGrafter"/>
</dbReference>
<dbReference type="AlphaFoldDB" id="A0AAW2WQR1"/>
<keyword evidence="1" id="KW-0479">Metal-binding</keyword>
<feature type="domain" description="Cation-transporting P-type ATPase C-terminal" evidence="4">
    <location>
        <begin position="1"/>
        <end position="122"/>
    </location>
</feature>
<dbReference type="SUPFAM" id="SSF81665">
    <property type="entry name" value="Calcium ATPase, transmembrane domain M"/>
    <property type="match status" value="1"/>
</dbReference>
<dbReference type="EMBL" id="JACGWN010000007">
    <property type="protein sequence ID" value="KAL0443294.1"/>
    <property type="molecule type" value="Genomic_DNA"/>
</dbReference>
<accession>A0AAW2WQR1</accession>
<sequence length="144" mass="15968">MYRNIDLQSAFQVTVILILGTKGKACFQVSESALKTMIFNCYAFCQVFLLISSNIDSKKTDILGRERSSSARKNCLFLGILVIIGILQVALSEMMGVVGHWAKLEIKEWCICIGIASVSVPFKVAANGCALIIRKTCFNYNYLL</sequence>
<proteinExistence type="predicted"/>
<comment type="caution">
    <text evidence="5">The sequence shown here is derived from an EMBL/GenBank/DDBJ whole genome shotgun (WGS) entry which is preliminary data.</text>
</comment>
<evidence type="ECO:0000256" key="2">
    <source>
        <dbReference type="ARBA" id="ARBA00022842"/>
    </source>
</evidence>
<keyword evidence="3" id="KW-0812">Transmembrane</keyword>
<dbReference type="PANTHER" id="PTHR24093">
    <property type="entry name" value="CATION TRANSPORTING ATPASE"/>
    <property type="match status" value="1"/>
</dbReference>
<name>A0AAW2WQR1_9LAMI</name>
<keyword evidence="3" id="KW-1133">Transmembrane helix</keyword>
<gene>
    <name evidence="5" type="ORF">Slati_2052100</name>
</gene>
<reference evidence="5" key="2">
    <citation type="journal article" date="2024" name="Plant">
        <title>Genomic evolution and insights into agronomic trait innovations of Sesamum species.</title>
        <authorList>
            <person name="Miao H."/>
            <person name="Wang L."/>
            <person name="Qu L."/>
            <person name="Liu H."/>
            <person name="Sun Y."/>
            <person name="Le M."/>
            <person name="Wang Q."/>
            <person name="Wei S."/>
            <person name="Zheng Y."/>
            <person name="Lin W."/>
            <person name="Duan Y."/>
            <person name="Cao H."/>
            <person name="Xiong S."/>
            <person name="Wang X."/>
            <person name="Wei L."/>
            <person name="Li C."/>
            <person name="Ma Q."/>
            <person name="Ju M."/>
            <person name="Zhao R."/>
            <person name="Li G."/>
            <person name="Mu C."/>
            <person name="Tian Q."/>
            <person name="Mei H."/>
            <person name="Zhang T."/>
            <person name="Gao T."/>
            <person name="Zhang H."/>
        </authorList>
    </citation>
    <scope>NUCLEOTIDE SEQUENCE</scope>
    <source>
        <strain evidence="5">KEN1</strain>
    </source>
</reference>
<protein>
    <submittedName>
        <fullName evidence="5">Calcium-transporting ATPase 12, plasma membrane-type</fullName>
    </submittedName>
</protein>
<dbReference type="PANTHER" id="PTHR24093:SF432">
    <property type="entry name" value="CALCIUM-TRANSPORTING ATPASE 12, PLASMA MEMBRANE-TYPE-LIKE"/>
    <property type="match status" value="1"/>
</dbReference>
<dbReference type="InterPro" id="IPR006068">
    <property type="entry name" value="ATPase_P-typ_cation-transptr_C"/>
</dbReference>
<evidence type="ECO:0000313" key="5">
    <source>
        <dbReference type="EMBL" id="KAL0443294.1"/>
    </source>
</evidence>